<reference evidence="1" key="1">
    <citation type="journal article" date="2019" name="Sci. Rep.">
        <title>Draft genome of Tanacetum cinerariifolium, the natural source of mosquito coil.</title>
        <authorList>
            <person name="Yamashiro T."/>
            <person name="Shiraishi A."/>
            <person name="Satake H."/>
            <person name="Nakayama K."/>
        </authorList>
    </citation>
    <scope>NUCLEOTIDE SEQUENCE</scope>
</reference>
<keyword evidence="1" id="KW-0808">Transferase</keyword>
<sequence length="94" mass="10794">IGNGNTTRFWHDIWYGDICFKEKFKGLFNLELQKDANVAFKLQSFRRPPRSGIENSQFIELGQILSSISLSSVSDRWSWTLHGLGDFLVKSAIE</sequence>
<keyword evidence="1" id="KW-0695">RNA-directed DNA polymerase</keyword>
<evidence type="ECO:0000313" key="1">
    <source>
        <dbReference type="EMBL" id="GFD02167.1"/>
    </source>
</evidence>
<gene>
    <name evidence="1" type="ORF">Tci_874136</name>
</gene>
<dbReference type="AlphaFoldDB" id="A0A699SW69"/>
<dbReference type="PANTHER" id="PTHR36617:SF15">
    <property type="entry name" value="REVERSE TRANSCRIPTASE ZINC-BINDING DOMAIN-CONTAINING PROTEIN"/>
    <property type="match status" value="1"/>
</dbReference>
<organism evidence="1">
    <name type="scientific">Tanacetum cinerariifolium</name>
    <name type="common">Dalmatian daisy</name>
    <name type="synonym">Chrysanthemum cinerariifolium</name>
    <dbReference type="NCBI Taxonomy" id="118510"/>
    <lineage>
        <taxon>Eukaryota</taxon>
        <taxon>Viridiplantae</taxon>
        <taxon>Streptophyta</taxon>
        <taxon>Embryophyta</taxon>
        <taxon>Tracheophyta</taxon>
        <taxon>Spermatophyta</taxon>
        <taxon>Magnoliopsida</taxon>
        <taxon>eudicotyledons</taxon>
        <taxon>Gunneridae</taxon>
        <taxon>Pentapetalae</taxon>
        <taxon>asterids</taxon>
        <taxon>campanulids</taxon>
        <taxon>Asterales</taxon>
        <taxon>Asteraceae</taxon>
        <taxon>Asteroideae</taxon>
        <taxon>Anthemideae</taxon>
        <taxon>Anthemidinae</taxon>
        <taxon>Tanacetum</taxon>
    </lineage>
</organism>
<protein>
    <submittedName>
        <fullName evidence="1">RNA-directed DNA polymerase, eukaryota, reverse transcriptase zinc-binding domain protein</fullName>
    </submittedName>
</protein>
<proteinExistence type="predicted"/>
<comment type="caution">
    <text evidence="1">The sequence shown here is derived from an EMBL/GenBank/DDBJ whole genome shotgun (WGS) entry which is preliminary data.</text>
</comment>
<feature type="non-terminal residue" evidence="1">
    <location>
        <position position="1"/>
    </location>
</feature>
<dbReference type="PANTHER" id="PTHR36617">
    <property type="entry name" value="PROTEIN, PUTATIVE-RELATED"/>
    <property type="match status" value="1"/>
</dbReference>
<name>A0A699SW69_TANCI</name>
<keyword evidence="1" id="KW-0548">Nucleotidyltransferase</keyword>
<dbReference type="EMBL" id="BKCJ011196163">
    <property type="protein sequence ID" value="GFD02167.1"/>
    <property type="molecule type" value="Genomic_DNA"/>
</dbReference>
<accession>A0A699SW69</accession>
<dbReference type="GO" id="GO:0003964">
    <property type="term" value="F:RNA-directed DNA polymerase activity"/>
    <property type="evidence" value="ECO:0007669"/>
    <property type="project" value="UniProtKB-KW"/>
</dbReference>